<name>W6K419_9MICO</name>
<reference evidence="2 3" key="1">
    <citation type="journal article" date="2013" name="ISME J.">
        <title>A metabolic model for members of the genus Tetrasphaera involved in enhanced biological phosphorus removal.</title>
        <authorList>
            <person name="Kristiansen R."/>
            <person name="Nguyen H.T.T."/>
            <person name="Saunders A.M."/>
            <person name="Nielsen J.L."/>
            <person name="Wimmer R."/>
            <person name="Le V.Q."/>
            <person name="McIlroy S.J."/>
            <person name="Petrovski S."/>
            <person name="Seviour R.J."/>
            <person name="Calteau A."/>
            <person name="Nielsen K.L."/>
            <person name="Nielsen P.H."/>
        </authorList>
    </citation>
    <scope>NUCLEOTIDE SEQUENCE [LARGE SCALE GENOMIC DNA]</scope>
    <source>
        <strain evidence="2 3">Ben110</strain>
    </source>
</reference>
<dbReference type="STRING" id="1193182.BN11_410007"/>
<evidence type="ECO:0000313" key="2">
    <source>
        <dbReference type="EMBL" id="CCH74244.1"/>
    </source>
</evidence>
<keyword evidence="3" id="KW-1185">Reference proteome</keyword>
<gene>
    <name evidence="2" type="ORF">BN11_410007</name>
</gene>
<dbReference type="GO" id="GO:0006355">
    <property type="term" value="P:regulation of DNA-templated transcription"/>
    <property type="evidence" value="ECO:0007669"/>
    <property type="project" value="InterPro"/>
</dbReference>
<protein>
    <recommendedName>
        <fullName evidence="4">Arc-like DNA binding domain-containing protein</fullName>
    </recommendedName>
</protein>
<evidence type="ECO:0000256" key="1">
    <source>
        <dbReference type="SAM" id="MobiDB-lite"/>
    </source>
</evidence>
<organism evidence="2 3">
    <name type="scientific">Nostocoides australiense Ben110</name>
    <dbReference type="NCBI Taxonomy" id="1193182"/>
    <lineage>
        <taxon>Bacteria</taxon>
        <taxon>Bacillati</taxon>
        <taxon>Actinomycetota</taxon>
        <taxon>Actinomycetes</taxon>
        <taxon>Micrococcales</taxon>
        <taxon>Intrasporangiaceae</taxon>
        <taxon>Nostocoides</taxon>
    </lineage>
</organism>
<dbReference type="EMBL" id="CAJA01000346">
    <property type="protein sequence ID" value="CCH74244.1"/>
    <property type="molecule type" value="Genomic_DNA"/>
</dbReference>
<dbReference type="AlphaFoldDB" id="W6K419"/>
<comment type="caution">
    <text evidence="2">The sequence shown here is derived from an EMBL/GenBank/DDBJ whole genome shotgun (WGS) entry which is preliminary data.</text>
</comment>
<dbReference type="OrthoDB" id="5193907at2"/>
<dbReference type="Proteomes" id="UP000035763">
    <property type="component" value="Unassembled WGS sequence"/>
</dbReference>
<feature type="region of interest" description="Disordered" evidence="1">
    <location>
        <begin position="166"/>
        <end position="186"/>
    </location>
</feature>
<dbReference type="RefSeq" id="WP_048694858.1">
    <property type="nucleotide sequence ID" value="NZ_HG764815.1"/>
</dbReference>
<dbReference type="InterPro" id="IPR013321">
    <property type="entry name" value="Arc_rbn_hlx_hlx"/>
</dbReference>
<evidence type="ECO:0000313" key="3">
    <source>
        <dbReference type="Proteomes" id="UP000035763"/>
    </source>
</evidence>
<dbReference type="Gene3D" id="1.10.1220.10">
    <property type="entry name" value="Met repressor-like"/>
    <property type="match status" value="1"/>
</dbReference>
<proteinExistence type="predicted"/>
<dbReference type="InterPro" id="IPR010985">
    <property type="entry name" value="Ribbon_hlx_hlx"/>
</dbReference>
<dbReference type="SUPFAM" id="SSF47598">
    <property type="entry name" value="Ribbon-helix-helix"/>
    <property type="match status" value="1"/>
</dbReference>
<sequence>MEMSPYVERLREALDSAAAGAGADVQDAVDRLNRALDAAVRLTLFEVLADAAAEITSSLPSGSVTARLSGRGVDFVVEGVARGETLPLVSDGSLSTQPPGSGGSIQDAALDEGDLARITVRLPEGIKDRAEEQAGRLGQSLNSWIVKTLRQATGPTGIQLDLSGDRSFADQDFPHGGSRGRLSGWI</sequence>
<accession>W6K419</accession>
<evidence type="ECO:0008006" key="4">
    <source>
        <dbReference type="Google" id="ProtNLM"/>
    </source>
</evidence>